<dbReference type="RefSeq" id="WP_345520396.1">
    <property type="nucleotide sequence ID" value="NZ_BAABKM010000002.1"/>
</dbReference>
<evidence type="ECO:0008006" key="3">
    <source>
        <dbReference type="Google" id="ProtNLM"/>
    </source>
</evidence>
<dbReference type="EMBL" id="BAABKM010000002">
    <property type="protein sequence ID" value="GAA4698179.1"/>
    <property type="molecule type" value="Genomic_DNA"/>
</dbReference>
<dbReference type="Proteomes" id="UP001499974">
    <property type="component" value="Unassembled WGS sequence"/>
</dbReference>
<keyword evidence="2" id="KW-1185">Reference proteome</keyword>
<evidence type="ECO:0000313" key="2">
    <source>
        <dbReference type="Proteomes" id="UP001499974"/>
    </source>
</evidence>
<reference evidence="2" key="1">
    <citation type="journal article" date="2019" name="Int. J. Syst. Evol. Microbiol.">
        <title>The Global Catalogue of Microorganisms (GCM) 10K type strain sequencing project: providing services to taxonomists for standard genome sequencing and annotation.</title>
        <authorList>
            <consortium name="The Broad Institute Genomics Platform"/>
            <consortium name="The Broad Institute Genome Sequencing Center for Infectious Disease"/>
            <person name="Wu L."/>
            <person name="Ma J."/>
        </authorList>
    </citation>
    <scope>NUCLEOTIDE SEQUENCE [LARGE SCALE GENOMIC DNA]</scope>
    <source>
        <strain evidence="2">JCM 18531</strain>
    </source>
</reference>
<sequence>MIEIASRSNRLPPPPTIVWGSLTEPHQPGARPWLRLLDDEVEPELVEAEHPVRVVWTSLWPARPRDQVHLDLADGGGMDTRVRFRLLTPDEPPDEITARGLRRRLSELLFADLRYSYGQ</sequence>
<accession>A0ABP8WZQ9</accession>
<organism evidence="1 2">
    <name type="scientific">Nocardioides conyzicola</name>
    <dbReference type="NCBI Taxonomy" id="1651781"/>
    <lineage>
        <taxon>Bacteria</taxon>
        <taxon>Bacillati</taxon>
        <taxon>Actinomycetota</taxon>
        <taxon>Actinomycetes</taxon>
        <taxon>Propionibacteriales</taxon>
        <taxon>Nocardioidaceae</taxon>
        <taxon>Nocardioides</taxon>
    </lineage>
</organism>
<comment type="caution">
    <text evidence="1">The sequence shown here is derived from an EMBL/GenBank/DDBJ whole genome shotgun (WGS) entry which is preliminary data.</text>
</comment>
<evidence type="ECO:0000313" key="1">
    <source>
        <dbReference type="EMBL" id="GAA4698179.1"/>
    </source>
</evidence>
<gene>
    <name evidence="1" type="ORF">GCM10023349_12730</name>
</gene>
<dbReference type="SUPFAM" id="SSF55961">
    <property type="entry name" value="Bet v1-like"/>
    <property type="match status" value="1"/>
</dbReference>
<proteinExistence type="predicted"/>
<name>A0ABP8WZQ9_9ACTN</name>
<protein>
    <recommendedName>
        <fullName evidence="3">SRPBCC family protein</fullName>
    </recommendedName>
</protein>